<dbReference type="Gene3D" id="3.50.50.60">
    <property type="entry name" value="FAD/NAD(P)-binding domain"/>
    <property type="match status" value="1"/>
</dbReference>
<dbReference type="InterPro" id="IPR050493">
    <property type="entry name" value="FAD-dep_Monooxygenase_BioMet"/>
</dbReference>
<dbReference type="RefSeq" id="WP_020646612.1">
    <property type="nucleotide sequence ID" value="NZ_QHHU01000093.1"/>
</dbReference>
<feature type="domain" description="FAD-binding" evidence="3">
    <location>
        <begin position="2"/>
        <end position="345"/>
    </location>
</feature>
<evidence type="ECO:0000256" key="1">
    <source>
        <dbReference type="ARBA" id="ARBA00023002"/>
    </source>
</evidence>
<name>A0A428VYY9_AMYBA</name>
<dbReference type="OrthoDB" id="9782160at2"/>
<evidence type="ECO:0000256" key="2">
    <source>
        <dbReference type="ARBA" id="ARBA00023033"/>
    </source>
</evidence>
<reference evidence="4 5" key="1">
    <citation type="submission" date="2018-05" db="EMBL/GenBank/DDBJ databases">
        <title>Evolution of GPA BGCs.</title>
        <authorList>
            <person name="Waglechner N."/>
            <person name="Wright G.D."/>
        </authorList>
    </citation>
    <scope>NUCLEOTIDE SEQUENCE [LARGE SCALE GENOMIC DNA]</scope>
    <source>
        <strain evidence="4 5">DSM 5908</strain>
    </source>
</reference>
<dbReference type="InterPro" id="IPR002938">
    <property type="entry name" value="FAD-bd"/>
</dbReference>
<dbReference type="SUPFAM" id="SSF51905">
    <property type="entry name" value="FAD/NAD(P)-binding domain"/>
    <property type="match status" value="1"/>
</dbReference>
<proteinExistence type="predicted"/>
<organism evidence="4 5">
    <name type="scientific">Amycolatopsis balhimycina DSM 5908</name>
    <dbReference type="NCBI Taxonomy" id="1081091"/>
    <lineage>
        <taxon>Bacteria</taxon>
        <taxon>Bacillati</taxon>
        <taxon>Actinomycetota</taxon>
        <taxon>Actinomycetes</taxon>
        <taxon>Pseudonocardiales</taxon>
        <taxon>Pseudonocardiaceae</taxon>
        <taxon>Amycolatopsis</taxon>
    </lineage>
</organism>
<gene>
    <name evidence="4" type="ORF">DMA12_41850</name>
</gene>
<dbReference type="Pfam" id="PF01494">
    <property type="entry name" value="FAD_binding_3"/>
    <property type="match status" value="1"/>
</dbReference>
<dbReference type="PANTHER" id="PTHR13789">
    <property type="entry name" value="MONOOXYGENASE"/>
    <property type="match status" value="1"/>
</dbReference>
<keyword evidence="5" id="KW-1185">Reference proteome</keyword>
<protein>
    <submittedName>
        <fullName evidence="4">FAD-dependent monooxygenase</fullName>
    </submittedName>
</protein>
<sequence length="391" mass="42205">MTKALIIGGGIAGPVTAMALQKAGIDSVVYEAYRTGADDVGAFMTIMNNGFDALNAIEADKPVLQASFPADRALFWSGSGKRLGEAPIGGGSAGAYGPHTIKRAELYRVLHDEAARRGIKIEHGMRLDDVDTGLENGVVATFEDGSRQVGDLLIGADGIHSATREIIDPHAPEPRYTGTVVLCGYARQAPVEPLPGVYRMIYGKRVFFAYTTAPDGETWWFVNLPRPELSKAELASTSLDEWKRQATALLRRDRSPAASIVEASEQIRASNGYDIASTPRWHAGRMIVIGDAAHAAAPNAGHGASMAMEDAVVLAKCLRDAPEVVAAFRAYEQQRRERVERLVATSARMGGTATPGPIKRIIRDIAIRKRLEGGPRNTAAWLTQHHVDWTD</sequence>
<comment type="caution">
    <text evidence="4">The sequence shown here is derived from an EMBL/GenBank/DDBJ whole genome shotgun (WGS) entry which is preliminary data.</text>
</comment>
<accession>A0A428VYY9</accession>
<keyword evidence="2 4" id="KW-0503">Monooxygenase</keyword>
<evidence type="ECO:0000313" key="4">
    <source>
        <dbReference type="EMBL" id="RSM36026.1"/>
    </source>
</evidence>
<dbReference type="PRINTS" id="PR00420">
    <property type="entry name" value="RNGMNOXGNASE"/>
</dbReference>
<dbReference type="GO" id="GO:0071949">
    <property type="term" value="F:FAD binding"/>
    <property type="evidence" value="ECO:0007669"/>
    <property type="project" value="InterPro"/>
</dbReference>
<dbReference type="InterPro" id="IPR036188">
    <property type="entry name" value="FAD/NAD-bd_sf"/>
</dbReference>
<keyword evidence="1" id="KW-0560">Oxidoreductase</keyword>
<dbReference type="GO" id="GO:0004497">
    <property type="term" value="F:monooxygenase activity"/>
    <property type="evidence" value="ECO:0007669"/>
    <property type="project" value="UniProtKB-KW"/>
</dbReference>
<dbReference type="Proteomes" id="UP000286716">
    <property type="component" value="Unassembled WGS sequence"/>
</dbReference>
<evidence type="ECO:0000313" key="5">
    <source>
        <dbReference type="Proteomes" id="UP000286716"/>
    </source>
</evidence>
<dbReference type="PANTHER" id="PTHR13789:SF309">
    <property type="entry name" value="PUTATIVE (AFU_ORTHOLOGUE AFUA_6G14510)-RELATED"/>
    <property type="match status" value="1"/>
</dbReference>
<dbReference type="EMBL" id="QHHU01000093">
    <property type="protein sequence ID" value="RSM36026.1"/>
    <property type="molecule type" value="Genomic_DNA"/>
</dbReference>
<evidence type="ECO:0000259" key="3">
    <source>
        <dbReference type="Pfam" id="PF01494"/>
    </source>
</evidence>
<dbReference type="AlphaFoldDB" id="A0A428VYY9"/>